<keyword evidence="3" id="KW-0106">Calcium</keyword>
<dbReference type="CDD" id="cd00051">
    <property type="entry name" value="EFh"/>
    <property type="match status" value="1"/>
</dbReference>
<feature type="compositionally biased region" description="Basic residues" evidence="4">
    <location>
        <begin position="1"/>
        <end position="18"/>
    </location>
</feature>
<dbReference type="InterPro" id="IPR039647">
    <property type="entry name" value="EF_hand_pair_protein_CML-like"/>
</dbReference>
<keyword evidence="2" id="KW-0677">Repeat</keyword>
<evidence type="ECO:0000313" key="6">
    <source>
        <dbReference type="EMBL" id="CAK9319586.1"/>
    </source>
</evidence>
<dbReference type="PROSITE" id="PS50222">
    <property type="entry name" value="EF_HAND_2"/>
    <property type="match status" value="2"/>
</dbReference>
<dbReference type="Proteomes" id="UP001642487">
    <property type="component" value="Chromosome 4"/>
</dbReference>
<evidence type="ECO:0000256" key="4">
    <source>
        <dbReference type="SAM" id="MobiDB-lite"/>
    </source>
</evidence>
<feature type="domain" description="EF-hand" evidence="5">
    <location>
        <begin position="127"/>
        <end position="162"/>
    </location>
</feature>
<dbReference type="InterPro" id="IPR018247">
    <property type="entry name" value="EF_Hand_1_Ca_BS"/>
</dbReference>
<dbReference type="SMART" id="SM00054">
    <property type="entry name" value="EFh"/>
    <property type="match status" value="3"/>
</dbReference>
<dbReference type="Pfam" id="PF13499">
    <property type="entry name" value="EF-hand_7"/>
    <property type="match status" value="1"/>
</dbReference>
<evidence type="ECO:0000256" key="1">
    <source>
        <dbReference type="ARBA" id="ARBA00022723"/>
    </source>
</evidence>
<protein>
    <recommendedName>
        <fullName evidence="5">EF-hand domain-containing protein</fullName>
    </recommendedName>
</protein>
<organism evidence="6 7">
    <name type="scientific">Citrullus colocynthis</name>
    <name type="common">colocynth</name>
    <dbReference type="NCBI Taxonomy" id="252529"/>
    <lineage>
        <taxon>Eukaryota</taxon>
        <taxon>Viridiplantae</taxon>
        <taxon>Streptophyta</taxon>
        <taxon>Embryophyta</taxon>
        <taxon>Tracheophyta</taxon>
        <taxon>Spermatophyta</taxon>
        <taxon>Magnoliopsida</taxon>
        <taxon>eudicotyledons</taxon>
        <taxon>Gunneridae</taxon>
        <taxon>Pentapetalae</taxon>
        <taxon>rosids</taxon>
        <taxon>fabids</taxon>
        <taxon>Cucurbitales</taxon>
        <taxon>Cucurbitaceae</taxon>
        <taxon>Benincaseae</taxon>
        <taxon>Citrullus</taxon>
    </lineage>
</organism>
<feature type="domain" description="EF-hand" evidence="5">
    <location>
        <begin position="164"/>
        <end position="197"/>
    </location>
</feature>
<evidence type="ECO:0000256" key="2">
    <source>
        <dbReference type="ARBA" id="ARBA00022737"/>
    </source>
</evidence>
<keyword evidence="1" id="KW-0479">Metal-binding</keyword>
<dbReference type="SUPFAM" id="SSF47473">
    <property type="entry name" value="EF-hand"/>
    <property type="match status" value="1"/>
</dbReference>
<name>A0ABP0YJ43_9ROSI</name>
<dbReference type="PANTHER" id="PTHR10891">
    <property type="entry name" value="EF-HAND CALCIUM-BINDING DOMAIN CONTAINING PROTEIN"/>
    <property type="match status" value="1"/>
</dbReference>
<dbReference type="EMBL" id="OZ021738">
    <property type="protein sequence ID" value="CAK9319586.1"/>
    <property type="molecule type" value="Genomic_DNA"/>
</dbReference>
<gene>
    <name evidence="6" type="ORF">CITCOLO1_LOCUS11594</name>
</gene>
<evidence type="ECO:0000259" key="5">
    <source>
        <dbReference type="PROSITE" id="PS50222"/>
    </source>
</evidence>
<dbReference type="InterPro" id="IPR002048">
    <property type="entry name" value="EF_hand_dom"/>
</dbReference>
<proteinExistence type="predicted"/>
<keyword evidence="7" id="KW-1185">Reference proteome</keyword>
<evidence type="ECO:0000256" key="3">
    <source>
        <dbReference type="ARBA" id="ARBA00022837"/>
    </source>
</evidence>
<dbReference type="Gene3D" id="1.10.238.10">
    <property type="entry name" value="EF-hand"/>
    <property type="match status" value="2"/>
</dbReference>
<evidence type="ECO:0000313" key="7">
    <source>
        <dbReference type="Proteomes" id="UP001642487"/>
    </source>
</evidence>
<feature type="compositionally biased region" description="Low complexity" evidence="4">
    <location>
        <begin position="26"/>
        <end position="42"/>
    </location>
</feature>
<sequence>MKIPKRFSPKRLFRSKKNHSADVSLSDPPSFGSGTSSSSSSSENFFKPNSTATGYGTPTSVLPPDWSDSDQRENDGVVSRKELEAILSRIASEEEVAMMLSEVDDGGDGFIRLEELMARVGTGFEAAGESELRETFEFFDADQDGRITAEELHGVFRSIGDERCTLEDCRRMIRDVDENGDGFVCFAEFVRMMELQR</sequence>
<feature type="compositionally biased region" description="Polar residues" evidence="4">
    <location>
        <begin position="43"/>
        <end position="60"/>
    </location>
</feature>
<feature type="region of interest" description="Disordered" evidence="4">
    <location>
        <begin position="1"/>
        <end position="76"/>
    </location>
</feature>
<reference evidence="6 7" key="1">
    <citation type="submission" date="2024-03" db="EMBL/GenBank/DDBJ databases">
        <authorList>
            <person name="Gkanogiannis A."/>
            <person name="Becerra Lopez-Lavalle L."/>
        </authorList>
    </citation>
    <scope>NUCLEOTIDE SEQUENCE [LARGE SCALE GENOMIC DNA]</scope>
</reference>
<dbReference type="InterPro" id="IPR011992">
    <property type="entry name" value="EF-hand-dom_pair"/>
</dbReference>
<dbReference type="PROSITE" id="PS00018">
    <property type="entry name" value="EF_HAND_1"/>
    <property type="match status" value="2"/>
</dbReference>
<accession>A0ABP0YJ43</accession>
<dbReference type="Pfam" id="PF13833">
    <property type="entry name" value="EF-hand_8"/>
    <property type="match status" value="1"/>
</dbReference>